<dbReference type="AlphaFoldDB" id="A0A918WGI8"/>
<keyword evidence="3" id="KW-1185">Reference proteome</keyword>
<accession>A0A918WGI8</accession>
<reference evidence="2" key="1">
    <citation type="journal article" date="2014" name="Int. J. Syst. Evol. Microbiol.">
        <title>Complete genome sequence of Corynebacterium casei LMG S-19264T (=DSM 44701T), isolated from a smear-ripened cheese.</title>
        <authorList>
            <consortium name="US DOE Joint Genome Institute (JGI-PGF)"/>
            <person name="Walter F."/>
            <person name="Albersmeier A."/>
            <person name="Kalinowski J."/>
            <person name="Ruckert C."/>
        </authorList>
    </citation>
    <scope>NUCLEOTIDE SEQUENCE</scope>
    <source>
        <strain evidence="2">KCTC 12988</strain>
    </source>
</reference>
<name>A0A918WGI8_9BACT</name>
<feature type="chain" id="PRO_5037296368" evidence="1">
    <location>
        <begin position="18"/>
        <end position="284"/>
    </location>
</feature>
<evidence type="ECO:0000313" key="2">
    <source>
        <dbReference type="EMBL" id="GHC45534.1"/>
    </source>
</evidence>
<evidence type="ECO:0000256" key="1">
    <source>
        <dbReference type="SAM" id="SignalP"/>
    </source>
</evidence>
<evidence type="ECO:0000313" key="3">
    <source>
        <dbReference type="Proteomes" id="UP000644507"/>
    </source>
</evidence>
<feature type="signal peptide" evidence="1">
    <location>
        <begin position="1"/>
        <end position="17"/>
    </location>
</feature>
<gene>
    <name evidence="2" type="ORF">GCM10007100_08630</name>
</gene>
<reference evidence="2" key="2">
    <citation type="submission" date="2020-09" db="EMBL/GenBank/DDBJ databases">
        <authorList>
            <person name="Sun Q."/>
            <person name="Kim S."/>
        </authorList>
    </citation>
    <scope>NUCLEOTIDE SEQUENCE</scope>
    <source>
        <strain evidence="2">KCTC 12988</strain>
    </source>
</reference>
<organism evidence="2 3">
    <name type="scientific">Roseibacillus persicicus</name>
    <dbReference type="NCBI Taxonomy" id="454148"/>
    <lineage>
        <taxon>Bacteria</taxon>
        <taxon>Pseudomonadati</taxon>
        <taxon>Verrucomicrobiota</taxon>
        <taxon>Verrucomicrobiia</taxon>
        <taxon>Verrucomicrobiales</taxon>
        <taxon>Verrucomicrobiaceae</taxon>
        <taxon>Roseibacillus</taxon>
    </lineage>
</organism>
<dbReference type="Proteomes" id="UP000644507">
    <property type="component" value="Unassembled WGS sequence"/>
</dbReference>
<protein>
    <submittedName>
        <fullName evidence="2">Uncharacterized protein</fullName>
    </submittedName>
</protein>
<comment type="caution">
    <text evidence="2">The sequence shown here is derived from an EMBL/GenBank/DDBJ whole genome shotgun (WGS) entry which is preliminary data.</text>
</comment>
<dbReference type="EMBL" id="BMXI01000003">
    <property type="protein sequence ID" value="GHC45534.1"/>
    <property type="molecule type" value="Genomic_DNA"/>
</dbReference>
<keyword evidence="1" id="KW-0732">Signal</keyword>
<proteinExistence type="predicted"/>
<dbReference type="RefSeq" id="WP_189567675.1">
    <property type="nucleotide sequence ID" value="NZ_BMXI01000003.1"/>
</dbReference>
<sequence>MKTKLLSLLLMTQTVFAIDLERGESETLEGVGNLTHPEFTGNILQDKLIPFEIKDSLGEVILTGNYHSRVFRSNSTGKLVFAGRVRDTSNPDGTFGWVTHVRLQGFGFVDVDAEAALDSASAGSVRASRASRNVAGDVLSYTIGPGLLNPPDESTFFFAGTQAESYTEDGRVTIFASNDFGGNSFSVELEGTLVPVKPPLCLELGERFFFETSYYYPIDVTGVAKGVQLRVETSPDLTAESWSLTSEPLRTVTGEITRAYGEVYGDYDGKQFFRVVCSLPEEGR</sequence>